<feature type="region of interest" description="Disordered" evidence="1">
    <location>
        <begin position="42"/>
        <end position="88"/>
    </location>
</feature>
<evidence type="ECO:0000313" key="3">
    <source>
        <dbReference type="Proteomes" id="UP001415857"/>
    </source>
</evidence>
<dbReference type="PANTHER" id="PTHR35726">
    <property type="entry name" value="GLUTAMIC ACID-RICH PROTEIN-LIKE"/>
    <property type="match status" value="1"/>
</dbReference>
<accession>A0AAP0X1F4</accession>
<protein>
    <submittedName>
        <fullName evidence="2">Uncharacterized protein</fullName>
    </submittedName>
</protein>
<evidence type="ECO:0000256" key="1">
    <source>
        <dbReference type="SAM" id="MobiDB-lite"/>
    </source>
</evidence>
<sequence length="139" mass="15521">MNWRNVVDVSPFFLVEDSGDSEADFDPQKTCHDVDIAGIDDAESCSSDSSYTLEKNDVDEQDYSASNDGEGDCGHDYKEPSCRSSRKKLLSDDASECISTEEGEDEETRVGVCESREVMDEMEDSLFWETCLAVGYPRN</sequence>
<dbReference type="EMBL" id="JBBPBK010000003">
    <property type="protein sequence ID" value="KAK9289209.1"/>
    <property type="molecule type" value="Genomic_DNA"/>
</dbReference>
<dbReference type="Proteomes" id="UP001415857">
    <property type="component" value="Unassembled WGS sequence"/>
</dbReference>
<name>A0AAP0X1F4_LIQFO</name>
<proteinExistence type="predicted"/>
<comment type="caution">
    <text evidence="2">The sequence shown here is derived from an EMBL/GenBank/DDBJ whole genome shotgun (WGS) entry which is preliminary data.</text>
</comment>
<evidence type="ECO:0000313" key="2">
    <source>
        <dbReference type="EMBL" id="KAK9289209.1"/>
    </source>
</evidence>
<feature type="compositionally biased region" description="Polar residues" evidence="1">
    <location>
        <begin position="44"/>
        <end position="53"/>
    </location>
</feature>
<keyword evidence="3" id="KW-1185">Reference proteome</keyword>
<organism evidence="2 3">
    <name type="scientific">Liquidambar formosana</name>
    <name type="common">Formosan gum</name>
    <dbReference type="NCBI Taxonomy" id="63359"/>
    <lineage>
        <taxon>Eukaryota</taxon>
        <taxon>Viridiplantae</taxon>
        <taxon>Streptophyta</taxon>
        <taxon>Embryophyta</taxon>
        <taxon>Tracheophyta</taxon>
        <taxon>Spermatophyta</taxon>
        <taxon>Magnoliopsida</taxon>
        <taxon>eudicotyledons</taxon>
        <taxon>Gunneridae</taxon>
        <taxon>Pentapetalae</taxon>
        <taxon>Saxifragales</taxon>
        <taxon>Altingiaceae</taxon>
        <taxon>Liquidambar</taxon>
    </lineage>
</organism>
<reference evidence="2 3" key="1">
    <citation type="journal article" date="2024" name="Plant J.">
        <title>Genome sequences and population genomics reveal climatic adaptation and genomic divergence between two closely related sweetgum species.</title>
        <authorList>
            <person name="Xu W.Q."/>
            <person name="Ren C.Q."/>
            <person name="Zhang X.Y."/>
            <person name="Comes H.P."/>
            <person name="Liu X.H."/>
            <person name="Li Y.G."/>
            <person name="Kettle C.J."/>
            <person name="Jalonen R."/>
            <person name="Gaisberger H."/>
            <person name="Ma Y.Z."/>
            <person name="Qiu Y.X."/>
        </authorList>
    </citation>
    <scope>NUCLEOTIDE SEQUENCE [LARGE SCALE GENOMIC DNA]</scope>
    <source>
        <strain evidence="2">Hangzhou</strain>
    </source>
</reference>
<gene>
    <name evidence="2" type="ORF">L1049_017683</name>
</gene>
<feature type="compositionally biased region" description="Basic and acidic residues" evidence="1">
    <location>
        <begin position="72"/>
        <end position="81"/>
    </location>
</feature>
<dbReference type="PANTHER" id="PTHR35726:SF5">
    <property type="match status" value="1"/>
</dbReference>
<dbReference type="AlphaFoldDB" id="A0AAP0X1F4"/>